<feature type="domain" description="Response regulatory" evidence="3">
    <location>
        <begin position="25"/>
        <end position="143"/>
    </location>
</feature>
<dbReference type="Pfam" id="PF00072">
    <property type="entry name" value="Response_reg"/>
    <property type="match status" value="1"/>
</dbReference>
<evidence type="ECO:0000256" key="2">
    <source>
        <dbReference type="PROSITE-ProRule" id="PRU00169"/>
    </source>
</evidence>
<dbReference type="KEGG" id="pdh:B9T62_27700"/>
<dbReference type="PROSITE" id="PS50110">
    <property type="entry name" value="RESPONSE_REGULATORY"/>
    <property type="match status" value="1"/>
</dbReference>
<organism evidence="4 5">
    <name type="scientific">Paenibacillus donghaensis</name>
    <dbReference type="NCBI Taxonomy" id="414771"/>
    <lineage>
        <taxon>Bacteria</taxon>
        <taxon>Bacillati</taxon>
        <taxon>Bacillota</taxon>
        <taxon>Bacilli</taxon>
        <taxon>Bacillales</taxon>
        <taxon>Paenibacillaceae</taxon>
        <taxon>Paenibacillus</taxon>
    </lineage>
</organism>
<dbReference type="SUPFAM" id="SSF52172">
    <property type="entry name" value="CheY-like"/>
    <property type="match status" value="1"/>
</dbReference>
<dbReference type="SMART" id="SM00448">
    <property type="entry name" value="REC"/>
    <property type="match status" value="1"/>
</dbReference>
<dbReference type="Gene3D" id="3.40.50.2300">
    <property type="match status" value="1"/>
</dbReference>
<dbReference type="InterPro" id="IPR050595">
    <property type="entry name" value="Bact_response_regulator"/>
</dbReference>
<proteinExistence type="predicted"/>
<gene>
    <name evidence="4" type="ORF">B9T62_27700</name>
</gene>
<protein>
    <recommendedName>
        <fullName evidence="3">Response regulatory domain-containing protein</fullName>
    </recommendedName>
</protein>
<evidence type="ECO:0000259" key="3">
    <source>
        <dbReference type="PROSITE" id="PS50110"/>
    </source>
</evidence>
<evidence type="ECO:0000313" key="5">
    <source>
        <dbReference type="Proteomes" id="UP000249890"/>
    </source>
</evidence>
<name>A0A2Z2KNN0_9BACL</name>
<dbReference type="EMBL" id="CP021780">
    <property type="protein sequence ID" value="ASA24219.1"/>
    <property type="molecule type" value="Genomic_DNA"/>
</dbReference>
<dbReference type="InterPro" id="IPR001789">
    <property type="entry name" value="Sig_transdc_resp-reg_receiver"/>
</dbReference>
<dbReference type="PANTHER" id="PTHR44591">
    <property type="entry name" value="STRESS RESPONSE REGULATOR PROTEIN 1"/>
    <property type="match status" value="1"/>
</dbReference>
<evidence type="ECO:0000313" key="4">
    <source>
        <dbReference type="EMBL" id="ASA24219.1"/>
    </source>
</evidence>
<evidence type="ECO:0000256" key="1">
    <source>
        <dbReference type="ARBA" id="ARBA00022553"/>
    </source>
</evidence>
<keyword evidence="1 2" id="KW-0597">Phosphoprotein</keyword>
<dbReference type="PANTHER" id="PTHR44591:SF3">
    <property type="entry name" value="RESPONSE REGULATORY DOMAIN-CONTAINING PROTEIN"/>
    <property type="match status" value="1"/>
</dbReference>
<dbReference type="GO" id="GO:0000160">
    <property type="term" value="P:phosphorelay signal transduction system"/>
    <property type="evidence" value="ECO:0007669"/>
    <property type="project" value="InterPro"/>
</dbReference>
<reference evidence="4 5" key="1">
    <citation type="submission" date="2017-06" db="EMBL/GenBank/DDBJ databases">
        <title>Complete genome sequence of Paenibacillus donghaensis KCTC 13049T isolated from East Sea sediment, South Korea.</title>
        <authorList>
            <person name="Jung B.K."/>
            <person name="Hong S.-J."/>
            <person name="Shin J.-H."/>
        </authorList>
    </citation>
    <scope>NUCLEOTIDE SEQUENCE [LARGE SCALE GENOMIC DNA]</scope>
    <source>
        <strain evidence="4 5">KCTC 13049</strain>
    </source>
</reference>
<keyword evidence="5" id="KW-1185">Reference proteome</keyword>
<feature type="modified residue" description="4-aspartylphosphate" evidence="2">
    <location>
        <position position="76"/>
    </location>
</feature>
<dbReference type="AlphaFoldDB" id="A0A2Z2KNN0"/>
<dbReference type="InterPro" id="IPR011006">
    <property type="entry name" value="CheY-like_superfamily"/>
</dbReference>
<accession>A0A2Z2KNN0</accession>
<sequence>MWCNKASGMGVFLRGNAGMEEHKQTVLYVEDNPLNMELMHHIFRKNLPAVQLLKAETAESGLQIAEQQQPDLIILDIGLPDLDGYEAMEYLKKDQRTCHIPVLAISAFAQQADIQRAEQVGFAGYVTKPIQVKAFTRTVEQLLGG</sequence>
<dbReference type="Proteomes" id="UP000249890">
    <property type="component" value="Chromosome"/>
</dbReference>